<dbReference type="InterPro" id="IPR009057">
    <property type="entry name" value="Homeodomain-like_sf"/>
</dbReference>
<comment type="caution">
    <text evidence="2">The sequence shown here is derived from an EMBL/GenBank/DDBJ whole genome shotgun (WGS) entry which is preliminary data.</text>
</comment>
<dbReference type="SMART" id="SM00717">
    <property type="entry name" value="SANT"/>
    <property type="match status" value="1"/>
</dbReference>
<protein>
    <recommendedName>
        <fullName evidence="1">Myb-like domain-containing protein</fullName>
    </recommendedName>
</protein>
<dbReference type="Gene3D" id="1.10.10.60">
    <property type="entry name" value="Homeodomain-like"/>
    <property type="match status" value="1"/>
</dbReference>
<dbReference type="Pfam" id="PF13921">
    <property type="entry name" value="Myb_DNA-bind_6"/>
    <property type="match status" value="1"/>
</dbReference>
<dbReference type="InterPro" id="IPR001005">
    <property type="entry name" value="SANT/Myb"/>
</dbReference>
<keyword evidence="3" id="KW-1185">Reference proteome</keyword>
<dbReference type="SUPFAM" id="SSF46689">
    <property type="entry name" value="Homeodomain-like"/>
    <property type="match status" value="1"/>
</dbReference>
<evidence type="ECO:0000313" key="2">
    <source>
        <dbReference type="EMBL" id="PWW72376.1"/>
    </source>
</evidence>
<accession>A0A317SG28</accession>
<name>A0A317SG28_9PEZI</name>
<organism evidence="2 3">
    <name type="scientific">Tuber magnatum</name>
    <name type="common">white Piedmont truffle</name>
    <dbReference type="NCBI Taxonomy" id="42249"/>
    <lineage>
        <taxon>Eukaryota</taxon>
        <taxon>Fungi</taxon>
        <taxon>Dikarya</taxon>
        <taxon>Ascomycota</taxon>
        <taxon>Pezizomycotina</taxon>
        <taxon>Pezizomycetes</taxon>
        <taxon>Pezizales</taxon>
        <taxon>Tuberaceae</taxon>
        <taxon>Tuber</taxon>
    </lineage>
</organism>
<dbReference type="EMBL" id="PYWC01000108">
    <property type="protein sequence ID" value="PWW72376.1"/>
    <property type="molecule type" value="Genomic_DNA"/>
</dbReference>
<gene>
    <name evidence="2" type="ORF">C7212DRAFT_348299</name>
</gene>
<dbReference type="Proteomes" id="UP000246991">
    <property type="component" value="Unassembled WGS sequence"/>
</dbReference>
<evidence type="ECO:0000259" key="1">
    <source>
        <dbReference type="SMART" id="SM00717"/>
    </source>
</evidence>
<proteinExistence type="predicted"/>
<dbReference type="CDD" id="cd00167">
    <property type="entry name" value="SANT"/>
    <property type="match status" value="1"/>
</dbReference>
<reference evidence="2 3" key="1">
    <citation type="submission" date="2018-03" db="EMBL/GenBank/DDBJ databases">
        <title>Genomes of Pezizomycetes fungi and the evolution of truffles.</title>
        <authorList>
            <person name="Murat C."/>
            <person name="Payen T."/>
            <person name="Noel B."/>
            <person name="Kuo A."/>
            <person name="Martin F.M."/>
        </authorList>
    </citation>
    <scope>NUCLEOTIDE SEQUENCE [LARGE SCALE GENOMIC DNA]</scope>
    <source>
        <strain evidence="2">091103-1</strain>
    </source>
</reference>
<evidence type="ECO:0000313" key="3">
    <source>
        <dbReference type="Proteomes" id="UP000246991"/>
    </source>
</evidence>
<sequence>MRSKNYTQQEVAILLFCHEKYGEKNWRIIQKEFNNDLRTKTPRSQDSLRAKYYSEKRKANNEEVRAMEDCSDLVDIVVNRCRDKPEKQLWPSLAVAQNKSKEDCNSRHQFYHGSIKVERVEEAWGWVSNKSNTTQIKWYGIGEGRNAYILII</sequence>
<feature type="domain" description="Myb-like" evidence="1">
    <location>
        <begin position="2"/>
        <end position="58"/>
    </location>
</feature>
<dbReference type="AlphaFoldDB" id="A0A317SG28"/>